<evidence type="ECO:0000313" key="3">
    <source>
        <dbReference type="Proteomes" id="UP001634394"/>
    </source>
</evidence>
<protein>
    <submittedName>
        <fullName evidence="2">Uncharacterized protein</fullName>
    </submittedName>
</protein>
<reference evidence="2 3" key="1">
    <citation type="submission" date="2024-11" db="EMBL/GenBank/DDBJ databases">
        <title>Chromosome-level genome assembly of the freshwater bivalve Anodonta woodiana.</title>
        <authorList>
            <person name="Chen X."/>
        </authorList>
    </citation>
    <scope>NUCLEOTIDE SEQUENCE [LARGE SCALE GENOMIC DNA]</scope>
    <source>
        <strain evidence="2">MN2024</strain>
        <tissue evidence="2">Gills</tissue>
    </source>
</reference>
<dbReference type="InterPro" id="IPR016024">
    <property type="entry name" value="ARM-type_fold"/>
</dbReference>
<dbReference type="EMBL" id="JBJQND010000007">
    <property type="protein sequence ID" value="KAL3870218.1"/>
    <property type="molecule type" value="Genomic_DNA"/>
</dbReference>
<dbReference type="Proteomes" id="UP001634394">
    <property type="component" value="Unassembled WGS sequence"/>
</dbReference>
<keyword evidence="3" id="KW-1185">Reference proteome</keyword>
<sequence length="402" mass="45598">MSSNECANCSNKFEEKSQKKGYNRYSLENIIPGTNTVAREAISSITGVHFESLPTRQGYFLCPECWRTLGGVLKYRAYLSTFCENTKPTSYIGLQAATEDTDWSVCKKQPCATNAPVGLENQHVITEHNYIKREKYEEETRKPKNKLSLKKSPFTVGWKMSSKKWDPVLSAIKHRQYTRVYKQLFQATKGSKESLIRFVGSKIRTEIKGIKDNPLYSKATASNLSNFSWDTTIEKLAESAPLLHSVLLNAITDKKNENTLTDRSINLKFRLGTALSCLLYSRYPGKANFIPAIYSAQLLKAGVKHELIRHLYHAGLCTSVKRSAAVLNKIGPDFDTAVKTFYKNGKVNGDEIEDEDKSDDDDDDDDDEDDDDIDDDEITDDDDDDEINMEDEDEDEEFYNGE</sequence>
<proteinExistence type="predicted"/>
<evidence type="ECO:0000313" key="2">
    <source>
        <dbReference type="EMBL" id="KAL3870218.1"/>
    </source>
</evidence>
<dbReference type="AlphaFoldDB" id="A0ABD3WBP0"/>
<feature type="region of interest" description="Disordered" evidence="1">
    <location>
        <begin position="348"/>
        <end position="402"/>
    </location>
</feature>
<feature type="compositionally biased region" description="Acidic residues" evidence="1">
    <location>
        <begin position="350"/>
        <end position="402"/>
    </location>
</feature>
<name>A0ABD3WBP0_SINWO</name>
<dbReference type="SUPFAM" id="SSF48371">
    <property type="entry name" value="ARM repeat"/>
    <property type="match status" value="1"/>
</dbReference>
<comment type="caution">
    <text evidence="2">The sequence shown here is derived from an EMBL/GenBank/DDBJ whole genome shotgun (WGS) entry which is preliminary data.</text>
</comment>
<organism evidence="2 3">
    <name type="scientific">Sinanodonta woodiana</name>
    <name type="common">Chinese pond mussel</name>
    <name type="synonym">Anodonta woodiana</name>
    <dbReference type="NCBI Taxonomy" id="1069815"/>
    <lineage>
        <taxon>Eukaryota</taxon>
        <taxon>Metazoa</taxon>
        <taxon>Spiralia</taxon>
        <taxon>Lophotrochozoa</taxon>
        <taxon>Mollusca</taxon>
        <taxon>Bivalvia</taxon>
        <taxon>Autobranchia</taxon>
        <taxon>Heteroconchia</taxon>
        <taxon>Palaeoheterodonta</taxon>
        <taxon>Unionida</taxon>
        <taxon>Unionoidea</taxon>
        <taxon>Unionidae</taxon>
        <taxon>Unioninae</taxon>
        <taxon>Sinanodonta</taxon>
    </lineage>
</organism>
<evidence type="ECO:0000256" key="1">
    <source>
        <dbReference type="SAM" id="MobiDB-lite"/>
    </source>
</evidence>
<accession>A0ABD3WBP0</accession>
<gene>
    <name evidence="2" type="ORF">ACJMK2_038296</name>
</gene>